<sequence>MFLSWFIILGGHQNRVDFLMKPCLQSTPSYGLITLEGWSAPTYTLQPTKGEKLIMKKGNIVKALATGVLAAGLITSFSGSALASENSLSVSTAAVDIVASKSIFYSVTNGVANQSTLKEALADLVTSGTITQNQSDAVLEHFQQDLPQKVVIRDTASIDGAKASEPAAVLKITAPADGIKKSEPAIALKIVDPLKDLVDEGTITEGQAQSIRDKMRSLADQQMQQQWHQGLAALVAKGTITEEQSGQILTFLENNNQKMRNVAEKIKDMNPEQRAQHLKENINTKDPISQMVEQGMMTRQQADAVREVVPSIMRTVQLTKQSPQQLQANLNALVGKGTLTEDQAAKILTFLETNQQEMQRMPERIKDMSPEQRTQYLKENFSNRKELVTQMVDQGIIGQQQADAVREAVAGSDHVVIKSESVDGQATAQ</sequence>
<proteinExistence type="predicted"/>
<protein>
    <submittedName>
        <fullName evidence="1">Uncharacterized protein</fullName>
    </submittedName>
</protein>
<dbReference type="Proteomes" id="UP000183997">
    <property type="component" value="Unassembled WGS sequence"/>
</dbReference>
<accession>A0A1M6UW01</accession>
<evidence type="ECO:0000313" key="1">
    <source>
        <dbReference type="EMBL" id="SHK73417.1"/>
    </source>
</evidence>
<dbReference type="STRING" id="1121421.SAMN02745123_02939"/>
<organism evidence="1 2">
    <name type="scientific">Desulforamulus aeronauticus DSM 10349</name>
    <dbReference type="NCBI Taxonomy" id="1121421"/>
    <lineage>
        <taxon>Bacteria</taxon>
        <taxon>Bacillati</taxon>
        <taxon>Bacillota</taxon>
        <taxon>Clostridia</taxon>
        <taxon>Eubacteriales</taxon>
        <taxon>Peptococcaceae</taxon>
        <taxon>Desulforamulus</taxon>
    </lineage>
</organism>
<name>A0A1M6UW01_9FIRM</name>
<dbReference type="EMBL" id="FRAR01000022">
    <property type="protein sequence ID" value="SHK73417.1"/>
    <property type="molecule type" value="Genomic_DNA"/>
</dbReference>
<gene>
    <name evidence="1" type="ORF">SAMN02745123_02939</name>
</gene>
<keyword evidence="2" id="KW-1185">Reference proteome</keyword>
<reference evidence="2" key="1">
    <citation type="submission" date="2016-11" db="EMBL/GenBank/DDBJ databases">
        <authorList>
            <person name="Varghese N."/>
            <person name="Submissions S."/>
        </authorList>
    </citation>
    <scope>NUCLEOTIDE SEQUENCE [LARGE SCALE GENOMIC DNA]</scope>
    <source>
        <strain evidence="2">DSM 10349</strain>
    </source>
</reference>
<dbReference type="AlphaFoldDB" id="A0A1M6UW01"/>
<evidence type="ECO:0000313" key="2">
    <source>
        <dbReference type="Proteomes" id="UP000183997"/>
    </source>
</evidence>